<protein>
    <submittedName>
        <fullName evidence="1">Putative phospholipid-transporting ATPase IB</fullName>
    </submittedName>
</protein>
<dbReference type="AlphaFoldDB" id="A0A0A9WPM6"/>
<feature type="non-terminal residue" evidence="1">
    <location>
        <position position="1"/>
    </location>
</feature>
<name>A0A0A9WPM6_LYGHE</name>
<gene>
    <name evidence="1" type="primary">ATP8A2</name>
    <name evidence="1" type="ORF">CM83_62973</name>
</gene>
<dbReference type="EMBL" id="GBHO01036804">
    <property type="protein sequence ID" value="JAG06800.1"/>
    <property type="molecule type" value="Transcribed_RNA"/>
</dbReference>
<proteinExistence type="predicted"/>
<reference evidence="1" key="2">
    <citation type="submission" date="2014-07" db="EMBL/GenBank/DDBJ databases">
        <authorList>
            <person name="Hull J."/>
        </authorList>
    </citation>
    <scope>NUCLEOTIDE SEQUENCE</scope>
</reference>
<sequence length="124" mass="13799">PEKYVPAQVTIAHRRKNDVGVTFVELAVIAWWDWDRLKILDPPNLKAGLAPCVSEGRVHDRLFVSSEGCLLVLWKKVGGSERNSELEEETDELEVEERLLGDAFVADSVGGMRKQPATGRTIDA</sequence>
<evidence type="ECO:0000313" key="1">
    <source>
        <dbReference type="EMBL" id="JAG06800.1"/>
    </source>
</evidence>
<accession>A0A0A9WPM6</accession>
<reference evidence="1" key="1">
    <citation type="journal article" date="2014" name="PLoS ONE">
        <title>Transcriptome-Based Identification of ABC Transporters in the Western Tarnished Plant Bug Lygus hesperus.</title>
        <authorList>
            <person name="Hull J.J."/>
            <person name="Chaney K."/>
            <person name="Geib S.M."/>
            <person name="Fabrick J.A."/>
            <person name="Brent C.S."/>
            <person name="Walsh D."/>
            <person name="Lavine L.C."/>
        </authorList>
    </citation>
    <scope>NUCLEOTIDE SEQUENCE</scope>
</reference>
<organism evidence="1">
    <name type="scientific">Lygus hesperus</name>
    <name type="common">Western plant bug</name>
    <dbReference type="NCBI Taxonomy" id="30085"/>
    <lineage>
        <taxon>Eukaryota</taxon>
        <taxon>Metazoa</taxon>
        <taxon>Ecdysozoa</taxon>
        <taxon>Arthropoda</taxon>
        <taxon>Hexapoda</taxon>
        <taxon>Insecta</taxon>
        <taxon>Pterygota</taxon>
        <taxon>Neoptera</taxon>
        <taxon>Paraneoptera</taxon>
        <taxon>Hemiptera</taxon>
        <taxon>Heteroptera</taxon>
        <taxon>Panheteroptera</taxon>
        <taxon>Cimicomorpha</taxon>
        <taxon>Miridae</taxon>
        <taxon>Mirini</taxon>
        <taxon>Lygus</taxon>
    </lineage>
</organism>
<feature type="non-terminal residue" evidence="1">
    <location>
        <position position="124"/>
    </location>
</feature>